<dbReference type="EnsemblMetazoa" id="XM_014406721.2">
    <property type="protein sequence ID" value="XP_014262207.1"/>
    <property type="gene ID" value="LOC106674157"/>
</dbReference>
<dbReference type="Pfam" id="PF00402">
    <property type="entry name" value="Calponin"/>
    <property type="match status" value="1"/>
</dbReference>
<dbReference type="PROSITE" id="PS50021">
    <property type="entry name" value="CH"/>
    <property type="match status" value="1"/>
</dbReference>
<dbReference type="OMA" id="RLGPKMA"/>
<dbReference type="KEGG" id="clec:106674157"/>
<evidence type="ECO:0000313" key="10">
    <source>
        <dbReference type="Proteomes" id="UP000494040"/>
    </source>
</evidence>
<evidence type="ECO:0000256" key="6">
    <source>
        <dbReference type="RuleBase" id="RU361224"/>
    </source>
</evidence>
<evidence type="ECO:0000256" key="3">
    <source>
        <dbReference type="ARBA" id="ARBA00022860"/>
    </source>
</evidence>
<proteinExistence type="inferred from homology"/>
<dbReference type="GeneID" id="106674157"/>
<dbReference type="SUPFAM" id="SSF47576">
    <property type="entry name" value="Calponin-homology domain, CH-domain"/>
    <property type="match status" value="1"/>
</dbReference>
<name>A0A8I6S9Y4_CIMLE</name>
<evidence type="ECO:0000259" key="8">
    <source>
        <dbReference type="PROSITE" id="PS50021"/>
    </source>
</evidence>
<evidence type="ECO:0000313" key="9">
    <source>
        <dbReference type="EnsemblMetazoa" id="XP_014262207.1"/>
    </source>
</evidence>
<dbReference type="AlphaFoldDB" id="A0A8I6S9Y4"/>
<reference evidence="9" key="1">
    <citation type="submission" date="2022-01" db="UniProtKB">
        <authorList>
            <consortium name="EnsemblMetazoa"/>
        </authorList>
    </citation>
    <scope>IDENTIFICATION</scope>
</reference>
<feature type="domain" description="Calponin-homology (CH)" evidence="8">
    <location>
        <begin position="6"/>
        <end position="110"/>
    </location>
</feature>
<dbReference type="Pfam" id="PF00307">
    <property type="entry name" value="CH"/>
    <property type="match status" value="1"/>
</dbReference>
<comment type="function">
    <text evidence="5 6">Thin filament-associated protein that is implicated in the regulation and modulation of smooth muscle contraction. It is capable of binding to actin, calmodulin and tropomyosin. The interaction of calponin with actin inhibits the actomyosin Mg-ATPase activity.</text>
</comment>
<dbReference type="PANTHER" id="PTHR47385">
    <property type="entry name" value="CALPONIN"/>
    <property type="match status" value="1"/>
</dbReference>
<dbReference type="GO" id="GO:0031032">
    <property type="term" value="P:actomyosin structure organization"/>
    <property type="evidence" value="ECO:0007669"/>
    <property type="project" value="InterPro"/>
</dbReference>
<dbReference type="PRINTS" id="PR00889">
    <property type="entry name" value="CALPONIN"/>
</dbReference>
<dbReference type="InterPro" id="IPR036872">
    <property type="entry name" value="CH_dom_sf"/>
</dbReference>
<dbReference type="GO" id="GO:0007015">
    <property type="term" value="P:actin filament organization"/>
    <property type="evidence" value="ECO:0007669"/>
    <property type="project" value="TreeGrafter"/>
</dbReference>
<dbReference type="GO" id="GO:0015629">
    <property type="term" value="C:actin cytoskeleton"/>
    <property type="evidence" value="ECO:0007669"/>
    <property type="project" value="TreeGrafter"/>
</dbReference>
<dbReference type="PRINTS" id="PR00888">
    <property type="entry name" value="SM22CALPONIN"/>
</dbReference>
<dbReference type="PROSITE" id="PS51122">
    <property type="entry name" value="CALPONIN_2"/>
    <property type="match status" value="1"/>
</dbReference>
<evidence type="ECO:0000256" key="7">
    <source>
        <dbReference type="SAM" id="MobiDB-lite"/>
    </source>
</evidence>
<dbReference type="PANTHER" id="PTHR47385:SF22">
    <property type="entry name" value="GH21596P"/>
    <property type="match status" value="1"/>
</dbReference>
<comment type="similarity">
    <text evidence="1 6">Belongs to the calponin family.</text>
</comment>
<dbReference type="InterPro" id="IPR001997">
    <property type="entry name" value="Calponin/LIMCH1"/>
</dbReference>
<organism evidence="9 10">
    <name type="scientific">Cimex lectularius</name>
    <name type="common">Bed bug</name>
    <name type="synonym">Acanthia lectularia</name>
    <dbReference type="NCBI Taxonomy" id="79782"/>
    <lineage>
        <taxon>Eukaryota</taxon>
        <taxon>Metazoa</taxon>
        <taxon>Ecdysozoa</taxon>
        <taxon>Arthropoda</taxon>
        <taxon>Hexapoda</taxon>
        <taxon>Insecta</taxon>
        <taxon>Pterygota</taxon>
        <taxon>Neoptera</taxon>
        <taxon>Paraneoptera</taxon>
        <taxon>Hemiptera</taxon>
        <taxon>Heteroptera</taxon>
        <taxon>Panheteroptera</taxon>
        <taxon>Cimicomorpha</taxon>
        <taxon>Cimicidae</taxon>
        <taxon>Cimex</taxon>
    </lineage>
</organism>
<dbReference type="GO" id="GO:0005516">
    <property type="term" value="F:calmodulin binding"/>
    <property type="evidence" value="ECO:0007669"/>
    <property type="project" value="UniProtKB-KW"/>
</dbReference>
<dbReference type="GO" id="GO:0051015">
    <property type="term" value="F:actin filament binding"/>
    <property type="evidence" value="ECO:0007669"/>
    <property type="project" value="TreeGrafter"/>
</dbReference>
<dbReference type="InterPro" id="IPR050606">
    <property type="entry name" value="Calponin-like"/>
</dbReference>
<dbReference type="CDD" id="cd21207">
    <property type="entry name" value="CH_dMP20-like"/>
    <property type="match status" value="1"/>
</dbReference>
<dbReference type="InterPro" id="IPR000557">
    <property type="entry name" value="Calponin_repeat"/>
</dbReference>
<feature type="region of interest" description="Disordered" evidence="7">
    <location>
        <begin position="117"/>
        <end position="136"/>
    </location>
</feature>
<dbReference type="PROSITE" id="PS01052">
    <property type="entry name" value="CALPONIN_1"/>
    <property type="match status" value="1"/>
</dbReference>
<dbReference type="RefSeq" id="XP_014262207.1">
    <property type="nucleotide sequence ID" value="XM_014406721.2"/>
</dbReference>
<dbReference type="Gene3D" id="1.10.418.10">
    <property type="entry name" value="Calponin-like domain"/>
    <property type="match status" value="1"/>
</dbReference>
<evidence type="ECO:0000256" key="2">
    <source>
        <dbReference type="ARBA" id="ARBA00022737"/>
    </source>
</evidence>
<keyword evidence="3 6" id="KW-0112">Calmodulin-binding</keyword>
<evidence type="ECO:0000256" key="4">
    <source>
        <dbReference type="ARBA" id="ARBA00023203"/>
    </source>
</evidence>
<accession>A0A8I6S9Y4</accession>
<keyword evidence="2" id="KW-0677">Repeat</keyword>
<evidence type="ECO:0000256" key="5">
    <source>
        <dbReference type="ARBA" id="ARBA00025109"/>
    </source>
</evidence>
<feature type="compositionally biased region" description="Basic and acidic residues" evidence="7">
    <location>
        <begin position="125"/>
        <end position="136"/>
    </location>
</feature>
<dbReference type="SMART" id="SM00033">
    <property type="entry name" value="CH"/>
    <property type="match status" value="1"/>
</dbReference>
<sequence>MVARNKEQEQEVLEWIEAVLGEKLPNQPYEDVLRNGVVLCHLINKLAPNSVKKIQTSGSNFQLMENIQRFQAAVKKYGLPEEEIFQTADLFERRNIPQVTVCLYALGRLTQMHPEYNGPRLGPKMAEENKREFTEEQLRASEGQLNLQMGYNKGASQSGHGGFGNTRHM</sequence>
<keyword evidence="4 6" id="KW-0009">Actin-binding</keyword>
<dbReference type="OrthoDB" id="21595at2759"/>
<dbReference type="Proteomes" id="UP000494040">
    <property type="component" value="Unassembled WGS sequence"/>
</dbReference>
<protein>
    <recommendedName>
        <fullName evidence="6">Calponin</fullName>
    </recommendedName>
</protein>
<dbReference type="InterPro" id="IPR003096">
    <property type="entry name" value="SM22_calponin"/>
</dbReference>
<keyword evidence="10" id="KW-1185">Reference proteome</keyword>
<evidence type="ECO:0000256" key="1">
    <source>
        <dbReference type="ARBA" id="ARBA00009631"/>
    </source>
</evidence>
<dbReference type="InterPro" id="IPR001715">
    <property type="entry name" value="CH_dom"/>
</dbReference>